<dbReference type="Proteomes" id="UP001519460">
    <property type="component" value="Unassembled WGS sequence"/>
</dbReference>
<protein>
    <submittedName>
        <fullName evidence="1">Uncharacterized protein</fullName>
    </submittedName>
</protein>
<sequence>MARRQGNQRTMEATVSTDQSGAHNYTSEVWSVGKLLLLLQCPVTDQKTQLSGRESPLTVSLRLLSGILF</sequence>
<dbReference type="AlphaFoldDB" id="A0ABD0JNW2"/>
<name>A0ABD0JNW2_9CAEN</name>
<comment type="caution">
    <text evidence="1">The sequence shown here is derived from an EMBL/GenBank/DDBJ whole genome shotgun (WGS) entry which is preliminary data.</text>
</comment>
<evidence type="ECO:0000313" key="1">
    <source>
        <dbReference type="EMBL" id="KAK7476607.1"/>
    </source>
</evidence>
<dbReference type="EMBL" id="JACVVK020000371">
    <property type="protein sequence ID" value="KAK7476607.1"/>
    <property type="molecule type" value="Genomic_DNA"/>
</dbReference>
<proteinExistence type="predicted"/>
<gene>
    <name evidence="1" type="ORF">BaRGS_00032153</name>
</gene>
<accession>A0ABD0JNW2</accession>
<reference evidence="1 2" key="1">
    <citation type="journal article" date="2023" name="Sci. Data">
        <title>Genome assembly of the Korean intertidal mud-creeper Batillaria attramentaria.</title>
        <authorList>
            <person name="Patra A.K."/>
            <person name="Ho P.T."/>
            <person name="Jun S."/>
            <person name="Lee S.J."/>
            <person name="Kim Y."/>
            <person name="Won Y.J."/>
        </authorList>
    </citation>
    <scope>NUCLEOTIDE SEQUENCE [LARGE SCALE GENOMIC DNA]</scope>
    <source>
        <strain evidence="1">Wonlab-2016</strain>
    </source>
</reference>
<evidence type="ECO:0000313" key="2">
    <source>
        <dbReference type="Proteomes" id="UP001519460"/>
    </source>
</evidence>
<keyword evidence="2" id="KW-1185">Reference proteome</keyword>
<organism evidence="1 2">
    <name type="scientific">Batillaria attramentaria</name>
    <dbReference type="NCBI Taxonomy" id="370345"/>
    <lineage>
        <taxon>Eukaryota</taxon>
        <taxon>Metazoa</taxon>
        <taxon>Spiralia</taxon>
        <taxon>Lophotrochozoa</taxon>
        <taxon>Mollusca</taxon>
        <taxon>Gastropoda</taxon>
        <taxon>Caenogastropoda</taxon>
        <taxon>Sorbeoconcha</taxon>
        <taxon>Cerithioidea</taxon>
        <taxon>Batillariidae</taxon>
        <taxon>Batillaria</taxon>
    </lineage>
</organism>